<dbReference type="Proteomes" id="UP000323671">
    <property type="component" value="Chromosome"/>
</dbReference>
<gene>
    <name evidence="2" type="ORF">OTERR_13810</name>
</gene>
<evidence type="ECO:0000313" key="3">
    <source>
        <dbReference type="Proteomes" id="UP000323671"/>
    </source>
</evidence>
<dbReference type="AlphaFoldDB" id="A0A5C1E9M0"/>
<keyword evidence="3" id="KW-1185">Reference proteome</keyword>
<sequence length="51" mass="5586">MSTVNHQCHKCLTTVWIQELDDGEEGWRGAADADCGCNSGEQDNAGWSDDE</sequence>
<name>A0A5C1E9M0_9RHOO</name>
<evidence type="ECO:0000256" key="1">
    <source>
        <dbReference type="SAM" id="MobiDB-lite"/>
    </source>
</evidence>
<dbReference type="RefSeq" id="WP_187775324.1">
    <property type="nucleotide sequence ID" value="NZ_CP022579.1"/>
</dbReference>
<reference evidence="2 3" key="1">
    <citation type="submission" date="2017-07" db="EMBL/GenBank/DDBJ databases">
        <title>Complete genome sequence of Oryzomicrobium terrae TPP412.</title>
        <authorList>
            <person name="Chiu L.-W."/>
            <person name="Lo K.-J."/>
            <person name="Tsai Y.-M."/>
            <person name="Lin S.-S."/>
            <person name="Kuo C.-H."/>
            <person name="Liu C.-T."/>
        </authorList>
    </citation>
    <scope>NUCLEOTIDE SEQUENCE [LARGE SCALE GENOMIC DNA]</scope>
    <source>
        <strain evidence="2 3">TPP412</strain>
    </source>
</reference>
<proteinExistence type="predicted"/>
<dbReference type="EMBL" id="CP022579">
    <property type="protein sequence ID" value="QEL64857.1"/>
    <property type="molecule type" value="Genomic_DNA"/>
</dbReference>
<dbReference type="KEGG" id="otr:OTERR_13810"/>
<evidence type="ECO:0000313" key="2">
    <source>
        <dbReference type="EMBL" id="QEL64857.1"/>
    </source>
</evidence>
<accession>A0A5C1E9M0</accession>
<feature type="region of interest" description="Disordered" evidence="1">
    <location>
        <begin position="32"/>
        <end position="51"/>
    </location>
</feature>
<organism evidence="2 3">
    <name type="scientific">Oryzomicrobium terrae</name>
    <dbReference type="NCBI Taxonomy" id="1735038"/>
    <lineage>
        <taxon>Bacteria</taxon>
        <taxon>Pseudomonadati</taxon>
        <taxon>Pseudomonadota</taxon>
        <taxon>Betaproteobacteria</taxon>
        <taxon>Rhodocyclales</taxon>
        <taxon>Rhodocyclaceae</taxon>
        <taxon>Oryzomicrobium</taxon>
    </lineage>
</organism>
<protein>
    <submittedName>
        <fullName evidence="2">Uncharacterized protein</fullName>
    </submittedName>
</protein>